<comment type="caution">
    <text evidence="2">The sequence shown here is derived from an EMBL/GenBank/DDBJ whole genome shotgun (WGS) entry which is preliminary data.</text>
</comment>
<reference evidence="2" key="2">
    <citation type="journal article" date="2022" name="Hortic Res">
        <title>The genome of Dioscorea zingiberensis sheds light on the biosynthesis, origin and evolution of the medicinally important diosgenin saponins.</title>
        <authorList>
            <person name="Li Y."/>
            <person name="Tan C."/>
            <person name="Li Z."/>
            <person name="Guo J."/>
            <person name="Li S."/>
            <person name="Chen X."/>
            <person name="Wang C."/>
            <person name="Dai X."/>
            <person name="Yang H."/>
            <person name="Song W."/>
            <person name="Hou L."/>
            <person name="Xu J."/>
            <person name="Tong Z."/>
            <person name="Xu A."/>
            <person name="Yuan X."/>
            <person name="Wang W."/>
            <person name="Yang Q."/>
            <person name="Chen L."/>
            <person name="Sun Z."/>
            <person name="Wang K."/>
            <person name="Pan B."/>
            <person name="Chen J."/>
            <person name="Bao Y."/>
            <person name="Liu F."/>
            <person name="Qi X."/>
            <person name="Gang D.R."/>
            <person name="Wen J."/>
            <person name="Li J."/>
        </authorList>
    </citation>
    <scope>NUCLEOTIDE SEQUENCE</scope>
    <source>
        <strain evidence="2">Dzin_1.0</strain>
    </source>
</reference>
<evidence type="ECO:0000256" key="1">
    <source>
        <dbReference type="SAM" id="MobiDB-lite"/>
    </source>
</evidence>
<feature type="region of interest" description="Disordered" evidence="1">
    <location>
        <begin position="255"/>
        <end position="286"/>
    </location>
</feature>
<keyword evidence="3" id="KW-1185">Reference proteome</keyword>
<protein>
    <submittedName>
        <fullName evidence="2">Uncharacterized protein</fullName>
    </submittedName>
</protein>
<proteinExistence type="predicted"/>
<dbReference type="Proteomes" id="UP001085076">
    <property type="component" value="Miscellaneous, Linkage group lg03"/>
</dbReference>
<accession>A0A9D5HJK5</accession>
<dbReference type="OrthoDB" id="2143914at2759"/>
<evidence type="ECO:0000313" key="3">
    <source>
        <dbReference type="Proteomes" id="UP001085076"/>
    </source>
</evidence>
<evidence type="ECO:0000313" key="2">
    <source>
        <dbReference type="EMBL" id="KAJ0978753.1"/>
    </source>
</evidence>
<dbReference type="EMBL" id="JAGGNH010000003">
    <property type="protein sequence ID" value="KAJ0978753.1"/>
    <property type="molecule type" value="Genomic_DNA"/>
</dbReference>
<reference evidence="2" key="1">
    <citation type="submission" date="2021-03" db="EMBL/GenBank/DDBJ databases">
        <authorList>
            <person name="Li Z."/>
            <person name="Yang C."/>
        </authorList>
    </citation>
    <scope>NUCLEOTIDE SEQUENCE</scope>
    <source>
        <strain evidence="2">Dzin_1.0</strain>
        <tissue evidence="2">Leaf</tissue>
    </source>
</reference>
<sequence length="295" mass="32388">MPPEKIRRLRSTVLKPSQALIKSSSLQPLEPGSTLMPLEDGYQVESSTSSKNSITATKELFQLVTCSHESSPSSMSYVPLPQLTYGVDCGSSRTASSGLSNPLHWFSQSSGLMDISPEFNCSSISTTVIPSAASSVILPTSMGLIPPPGIPSYWEAGHPSSNSSGSTMNSAANGIEMQSGSSFFDNSIFQWSDLTASSKEAQAQIQQLESEPEDLKWSEYLQGTFSMSGAIQSQSQSQSHSEPLYNDMKTESQFENMDGLSSWHQSQHQHQHQHQQQQSPDMYEKDFQRMNIHSF</sequence>
<feature type="region of interest" description="Disordered" evidence="1">
    <location>
        <begin position="24"/>
        <end position="50"/>
    </location>
</feature>
<dbReference type="AlphaFoldDB" id="A0A9D5HJK5"/>
<organism evidence="2 3">
    <name type="scientific">Dioscorea zingiberensis</name>
    <dbReference type="NCBI Taxonomy" id="325984"/>
    <lineage>
        <taxon>Eukaryota</taxon>
        <taxon>Viridiplantae</taxon>
        <taxon>Streptophyta</taxon>
        <taxon>Embryophyta</taxon>
        <taxon>Tracheophyta</taxon>
        <taxon>Spermatophyta</taxon>
        <taxon>Magnoliopsida</taxon>
        <taxon>Liliopsida</taxon>
        <taxon>Dioscoreales</taxon>
        <taxon>Dioscoreaceae</taxon>
        <taxon>Dioscorea</taxon>
    </lineage>
</organism>
<gene>
    <name evidence="2" type="ORF">J5N97_014227</name>
</gene>
<name>A0A9D5HJK5_9LILI</name>